<feature type="compositionally biased region" description="Basic and acidic residues" evidence="1">
    <location>
        <begin position="14"/>
        <end position="32"/>
    </location>
</feature>
<dbReference type="RefSeq" id="WP_114584929.1">
    <property type="nucleotide sequence ID" value="NZ_CP031150.1"/>
</dbReference>
<name>A0A345E0Q8_9EURY</name>
<dbReference type="GeneID" id="37282647"/>
<sequence>MPPRNRRRQPPRTTLERLVTRPPPRVRDRTFDGDGPTTAPADGLGPPSPRSDTVDVACWTPVGDGPVAPSDLRTTLLADPSLPGAADTPVAHTLVLEVDVPTRSVVVDYRDLDTAVLPERGVRVRTDDADTVAVAEAHVTDDGRFHVTLAEPRTNGALFVEYAVARNPSGGNHAVDVVVDGVRETEARLVVMG</sequence>
<organism evidence="2 3">
    <name type="scientific">Haloplanus rubicundus</name>
    <dbReference type="NCBI Taxonomy" id="1547898"/>
    <lineage>
        <taxon>Archaea</taxon>
        <taxon>Methanobacteriati</taxon>
        <taxon>Methanobacteriota</taxon>
        <taxon>Stenosarchaea group</taxon>
        <taxon>Halobacteria</taxon>
        <taxon>Halobacteriales</taxon>
        <taxon>Haloferacaceae</taxon>
        <taxon>Haloplanus</taxon>
    </lineage>
</organism>
<dbReference type="EMBL" id="CP031150">
    <property type="protein sequence ID" value="AXG05780.1"/>
    <property type="molecule type" value="Genomic_DNA"/>
</dbReference>
<evidence type="ECO:0000313" key="2">
    <source>
        <dbReference type="EMBL" id="AXG05780.1"/>
    </source>
</evidence>
<feature type="compositionally biased region" description="Basic residues" evidence="1">
    <location>
        <begin position="1"/>
        <end position="10"/>
    </location>
</feature>
<evidence type="ECO:0000256" key="1">
    <source>
        <dbReference type="SAM" id="MobiDB-lite"/>
    </source>
</evidence>
<accession>A0A345E0Q8</accession>
<dbReference type="OrthoDB" id="383013at2157"/>
<protein>
    <submittedName>
        <fullName evidence="2">Uncharacterized protein</fullName>
    </submittedName>
</protein>
<evidence type="ECO:0000313" key="3">
    <source>
        <dbReference type="Proteomes" id="UP000253273"/>
    </source>
</evidence>
<dbReference type="AlphaFoldDB" id="A0A345E0Q8"/>
<feature type="region of interest" description="Disordered" evidence="1">
    <location>
        <begin position="1"/>
        <end position="53"/>
    </location>
</feature>
<proteinExistence type="predicted"/>
<gene>
    <name evidence="2" type="ORF">DU500_04640</name>
</gene>
<dbReference type="KEGG" id="haj:DU500_04640"/>
<reference evidence="2 3" key="1">
    <citation type="submission" date="2018-07" db="EMBL/GenBank/DDBJ databases">
        <title>Genome sequences of Haloplanus sp. CBA1113.</title>
        <authorList>
            <person name="Kim Y.B."/>
            <person name="Roh S.W."/>
        </authorList>
    </citation>
    <scope>NUCLEOTIDE SEQUENCE [LARGE SCALE GENOMIC DNA]</scope>
    <source>
        <strain evidence="2 3">CBA1113</strain>
    </source>
</reference>
<dbReference type="Proteomes" id="UP000253273">
    <property type="component" value="Chromosome"/>
</dbReference>
<keyword evidence="3" id="KW-1185">Reference proteome</keyword>